<organism evidence="6 7">
    <name type="scientific">Massilia glaciei</name>
    <dbReference type="NCBI Taxonomy" id="1524097"/>
    <lineage>
        <taxon>Bacteria</taxon>
        <taxon>Pseudomonadati</taxon>
        <taxon>Pseudomonadota</taxon>
        <taxon>Betaproteobacteria</taxon>
        <taxon>Burkholderiales</taxon>
        <taxon>Oxalobacteraceae</taxon>
        <taxon>Telluria group</taxon>
        <taxon>Massilia</taxon>
    </lineage>
</organism>
<dbReference type="CDD" id="cd02968">
    <property type="entry name" value="SCO"/>
    <property type="match status" value="1"/>
</dbReference>
<dbReference type="InterPro" id="IPR003782">
    <property type="entry name" value="SCO1/SenC"/>
</dbReference>
<dbReference type="Pfam" id="PF02630">
    <property type="entry name" value="SCO1-SenC"/>
    <property type="match status" value="1"/>
</dbReference>
<feature type="binding site" evidence="3">
    <location>
        <position position="66"/>
    </location>
    <ligand>
        <name>Cu cation</name>
        <dbReference type="ChEBI" id="CHEBI:23378"/>
    </ligand>
</feature>
<reference evidence="6 7" key="1">
    <citation type="submission" date="2018-04" db="EMBL/GenBank/DDBJ databases">
        <title>Massilia violaceinigra sp. nov., a novel purple-pigmented bacterium isolated from Tianshan glacier, Xinjiang, China.</title>
        <authorList>
            <person name="Wang H."/>
        </authorList>
    </citation>
    <scope>NUCLEOTIDE SEQUENCE [LARGE SCALE GENOMIC DNA]</scope>
    <source>
        <strain evidence="6 7">B448-2</strain>
    </source>
</reference>
<accession>A0A2U2HNH7</accession>
<dbReference type="SUPFAM" id="SSF52833">
    <property type="entry name" value="Thioredoxin-like"/>
    <property type="match status" value="1"/>
</dbReference>
<keyword evidence="4" id="KW-1015">Disulfide bond</keyword>
<dbReference type="OrthoDB" id="9790194at2"/>
<protein>
    <submittedName>
        <fullName evidence="6">SCO family protein</fullName>
    </submittedName>
</protein>
<dbReference type="InterPro" id="IPR036249">
    <property type="entry name" value="Thioredoxin-like_sf"/>
</dbReference>
<dbReference type="PANTHER" id="PTHR12151">
    <property type="entry name" value="ELECTRON TRANSPORT PROTIN SCO1/SENC FAMILY MEMBER"/>
    <property type="match status" value="1"/>
</dbReference>
<feature type="binding site" evidence="3">
    <location>
        <position position="62"/>
    </location>
    <ligand>
        <name>Cu cation</name>
        <dbReference type="ChEBI" id="CHEBI:23378"/>
    </ligand>
</feature>
<dbReference type="Gene3D" id="3.40.30.10">
    <property type="entry name" value="Glutaredoxin"/>
    <property type="match status" value="1"/>
</dbReference>
<evidence type="ECO:0000256" key="3">
    <source>
        <dbReference type="PIRSR" id="PIRSR603782-1"/>
    </source>
</evidence>
<keyword evidence="2 3" id="KW-0186">Copper</keyword>
<evidence type="ECO:0000313" key="7">
    <source>
        <dbReference type="Proteomes" id="UP000241421"/>
    </source>
</evidence>
<keyword evidence="3" id="KW-0479">Metal-binding</keyword>
<dbReference type="PANTHER" id="PTHR12151:SF25">
    <property type="entry name" value="LINALOOL DEHYDRATASE_ISOMERASE DOMAIN-CONTAINING PROTEIN"/>
    <property type="match status" value="1"/>
</dbReference>
<name>A0A2U2HNH7_9BURK</name>
<evidence type="ECO:0000256" key="4">
    <source>
        <dbReference type="PIRSR" id="PIRSR603782-2"/>
    </source>
</evidence>
<keyword evidence="7" id="KW-1185">Reference proteome</keyword>
<evidence type="ECO:0000256" key="1">
    <source>
        <dbReference type="ARBA" id="ARBA00010996"/>
    </source>
</evidence>
<gene>
    <name evidence="6" type="ORF">C7C56_009085</name>
</gene>
<dbReference type="InterPro" id="IPR013766">
    <property type="entry name" value="Thioredoxin_domain"/>
</dbReference>
<dbReference type="PROSITE" id="PS51352">
    <property type="entry name" value="THIOREDOXIN_2"/>
    <property type="match status" value="1"/>
</dbReference>
<dbReference type="Proteomes" id="UP000241421">
    <property type="component" value="Unassembled WGS sequence"/>
</dbReference>
<comment type="similarity">
    <text evidence="1">Belongs to the SCO1/2 family.</text>
</comment>
<feature type="domain" description="Thioredoxin" evidence="5">
    <location>
        <begin position="24"/>
        <end position="187"/>
    </location>
</feature>
<comment type="caution">
    <text evidence="6">The sequence shown here is derived from an EMBL/GenBank/DDBJ whole genome shotgun (WGS) entry which is preliminary data.</text>
</comment>
<proteinExistence type="inferred from homology"/>
<feature type="binding site" evidence="3">
    <location>
        <position position="152"/>
    </location>
    <ligand>
        <name>Cu cation</name>
        <dbReference type="ChEBI" id="CHEBI:23378"/>
    </ligand>
</feature>
<feature type="disulfide bond" description="Redox-active" evidence="4">
    <location>
        <begin position="62"/>
        <end position="66"/>
    </location>
</feature>
<dbReference type="GO" id="GO:0046872">
    <property type="term" value="F:metal ion binding"/>
    <property type="evidence" value="ECO:0007669"/>
    <property type="project" value="UniProtKB-KW"/>
</dbReference>
<evidence type="ECO:0000259" key="5">
    <source>
        <dbReference type="PROSITE" id="PS51352"/>
    </source>
</evidence>
<evidence type="ECO:0000313" key="6">
    <source>
        <dbReference type="EMBL" id="PWF49029.1"/>
    </source>
</evidence>
<dbReference type="EMBL" id="PXWF02000121">
    <property type="protein sequence ID" value="PWF49029.1"/>
    <property type="molecule type" value="Genomic_DNA"/>
</dbReference>
<evidence type="ECO:0000256" key="2">
    <source>
        <dbReference type="ARBA" id="ARBA00023008"/>
    </source>
</evidence>
<dbReference type="AlphaFoldDB" id="A0A2U2HNH7"/>
<sequence length="188" mass="19934">MLSACLAGNSLAAAPAPALKSGVFSPPRAAPEIALRGTDGSQFSLAKYRRKVVVLEFGYTACADVCPVSLAMLAQAKKQLGADGARLQVVFVTVDPARDSPAHLKRYMGAFDPSFIGITGTAAEMAAVQKAYGITVTKKMVEGAGGAYTMHHSSYLYFIDRQGMLRALMPFGRPAAEVVHDVKLLLKQ</sequence>